<dbReference type="EMBL" id="JBHSED010000035">
    <property type="protein sequence ID" value="MFC4305152.1"/>
    <property type="molecule type" value="Genomic_DNA"/>
</dbReference>
<evidence type="ECO:0000313" key="4">
    <source>
        <dbReference type="Proteomes" id="UP001595755"/>
    </source>
</evidence>
<dbReference type="RefSeq" id="WP_204606341.1">
    <property type="nucleotide sequence ID" value="NZ_JBHSED010000035.1"/>
</dbReference>
<evidence type="ECO:0000259" key="1">
    <source>
        <dbReference type="Pfam" id="PF00557"/>
    </source>
</evidence>
<dbReference type="PANTHER" id="PTHR46112:SF2">
    <property type="entry name" value="XAA-PRO AMINOPEPTIDASE P-RELATED"/>
    <property type="match status" value="1"/>
</dbReference>
<gene>
    <name evidence="3" type="ORF">ACFO1S_17090</name>
</gene>
<dbReference type="InterPro" id="IPR000994">
    <property type="entry name" value="Pept_M24"/>
</dbReference>
<protein>
    <submittedName>
        <fullName evidence="3">M24 family metallopeptidase</fullName>
    </submittedName>
</protein>
<comment type="caution">
    <text evidence="3">The sequence shown here is derived from an EMBL/GenBank/DDBJ whole genome shotgun (WGS) entry which is preliminary data.</text>
</comment>
<dbReference type="SUPFAM" id="SSF55920">
    <property type="entry name" value="Creatinase/aminopeptidase"/>
    <property type="match status" value="1"/>
</dbReference>
<organism evidence="3 4">
    <name type="scientific">Cohnella boryungensis</name>
    <dbReference type="NCBI Taxonomy" id="768479"/>
    <lineage>
        <taxon>Bacteria</taxon>
        <taxon>Bacillati</taxon>
        <taxon>Bacillota</taxon>
        <taxon>Bacilli</taxon>
        <taxon>Bacillales</taxon>
        <taxon>Paenibacillaceae</taxon>
        <taxon>Cohnella</taxon>
    </lineage>
</organism>
<dbReference type="Gene3D" id="3.40.350.10">
    <property type="entry name" value="Creatinase/prolidase N-terminal domain"/>
    <property type="match status" value="1"/>
</dbReference>
<feature type="domain" description="Creatinase N-terminal" evidence="2">
    <location>
        <begin position="8"/>
        <end position="133"/>
    </location>
</feature>
<dbReference type="SUPFAM" id="SSF53092">
    <property type="entry name" value="Creatinase/prolidase N-terminal domain"/>
    <property type="match status" value="1"/>
</dbReference>
<dbReference type="Pfam" id="PF01321">
    <property type="entry name" value="Creatinase_N"/>
    <property type="match status" value="1"/>
</dbReference>
<sequence>MSSLREQRLERLREKLRERGWNAALLTSPVSLGYLTGYSSDPMERFLALWVPAEGETILFVPELDKAKAAAAENIGRFVPLADSESPYGALSKEIGEQPARCGVEKKTLTLHAGEQLALLWPGTRWEEIDSALSRIVGCKTREEAETVRQAAHIANEAVERALADFRIGMTEREIAERIVRQIRLLGGDGPAFYPTVLAGERAGLPHGETGDTAVREGDFLLIDMGVSLDGYLSDMTRTLLVGQGTAEQERMYEAVAEANRRAIEAIRPGVALRAIDAVARSWIEAQGFGEYFIHRVGHGLGRAIHEEPSIHGGNADIIVPGMLFTIEPGVYVPGGGGVRIEDDVYVNEYGETERLTDFPRELRRL</sequence>
<dbReference type="InterPro" id="IPR036005">
    <property type="entry name" value="Creatinase/aminopeptidase-like"/>
</dbReference>
<dbReference type="Gene3D" id="3.90.230.10">
    <property type="entry name" value="Creatinase/methionine aminopeptidase superfamily"/>
    <property type="match status" value="1"/>
</dbReference>
<feature type="domain" description="Peptidase M24" evidence="1">
    <location>
        <begin position="147"/>
        <end position="349"/>
    </location>
</feature>
<dbReference type="InterPro" id="IPR050659">
    <property type="entry name" value="Peptidase_M24B"/>
</dbReference>
<dbReference type="PRINTS" id="PR00599">
    <property type="entry name" value="MAPEPTIDASE"/>
</dbReference>
<evidence type="ECO:0000313" key="3">
    <source>
        <dbReference type="EMBL" id="MFC4305152.1"/>
    </source>
</evidence>
<keyword evidence="4" id="KW-1185">Reference proteome</keyword>
<name>A0ABV8SCM1_9BACL</name>
<accession>A0ABV8SCM1</accession>
<reference evidence="4" key="1">
    <citation type="journal article" date="2019" name="Int. J. Syst. Evol. Microbiol.">
        <title>The Global Catalogue of Microorganisms (GCM) 10K type strain sequencing project: providing services to taxonomists for standard genome sequencing and annotation.</title>
        <authorList>
            <consortium name="The Broad Institute Genomics Platform"/>
            <consortium name="The Broad Institute Genome Sequencing Center for Infectious Disease"/>
            <person name="Wu L."/>
            <person name="Ma J."/>
        </authorList>
    </citation>
    <scope>NUCLEOTIDE SEQUENCE [LARGE SCALE GENOMIC DNA]</scope>
    <source>
        <strain evidence="4">CGMCC 4.1641</strain>
    </source>
</reference>
<dbReference type="InterPro" id="IPR001714">
    <property type="entry name" value="Pept_M24_MAP"/>
</dbReference>
<proteinExistence type="predicted"/>
<dbReference type="Proteomes" id="UP001595755">
    <property type="component" value="Unassembled WGS sequence"/>
</dbReference>
<evidence type="ECO:0000259" key="2">
    <source>
        <dbReference type="Pfam" id="PF01321"/>
    </source>
</evidence>
<dbReference type="InterPro" id="IPR000587">
    <property type="entry name" value="Creatinase_N"/>
</dbReference>
<dbReference type="Pfam" id="PF00557">
    <property type="entry name" value="Peptidase_M24"/>
    <property type="match status" value="1"/>
</dbReference>
<dbReference type="PANTHER" id="PTHR46112">
    <property type="entry name" value="AMINOPEPTIDASE"/>
    <property type="match status" value="1"/>
</dbReference>
<dbReference type="InterPro" id="IPR029149">
    <property type="entry name" value="Creatin/AminoP/Spt16_N"/>
</dbReference>